<dbReference type="PANTHER" id="PTHR30348">
    <property type="entry name" value="UNCHARACTERIZED PROTEIN YECE"/>
    <property type="match status" value="1"/>
</dbReference>
<dbReference type="Proteomes" id="UP001595974">
    <property type="component" value="Unassembled WGS sequence"/>
</dbReference>
<sequence length="317" mass="34676">MVEAAPPDPALCDLAAALPARLRFGTSSWNYPGWAGIVWKRDYPDAALSRHGLAAYAQYPLFRTVGLDRSFYRPLSAAQFAAYAAQVPADFRFVVKAPNKVTDALLRDESGRGRQPNADFLAPGPAMRDFVEPALAGLREKLGALVFQISPLPPVWLGRMPELIARLHVMLSAISDLRAAAPDGVVAVEVRDPQWLMPAFTQALRDSGATYCMSLHAKMPRIAEQLPVLRALWPGPLVCRWNLNPLHGAFGYEKARRQYAPYDRLVDPDLETRAELARVIAGTVGAGRNAFVTLSNKSEGCAPLSVVELARAVHLRS</sequence>
<dbReference type="Gene3D" id="3.20.20.410">
    <property type="entry name" value="Protein of unknown function UPF0759"/>
    <property type="match status" value="1"/>
</dbReference>
<accession>A0ABW1AWX9</accession>
<organism evidence="1 2">
    <name type="scientific">Thauera sinica</name>
    <dbReference type="NCBI Taxonomy" id="2665146"/>
    <lineage>
        <taxon>Bacteria</taxon>
        <taxon>Pseudomonadati</taxon>
        <taxon>Pseudomonadota</taxon>
        <taxon>Betaproteobacteria</taxon>
        <taxon>Rhodocyclales</taxon>
        <taxon>Zoogloeaceae</taxon>
        <taxon>Thauera</taxon>
    </lineage>
</organism>
<keyword evidence="2" id="KW-1185">Reference proteome</keyword>
<evidence type="ECO:0000313" key="2">
    <source>
        <dbReference type="Proteomes" id="UP001595974"/>
    </source>
</evidence>
<dbReference type="InterPro" id="IPR036520">
    <property type="entry name" value="UPF0759_sf"/>
</dbReference>
<evidence type="ECO:0000313" key="1">
    <source>
        <dbReference type="EMBL" id="MFC5771461.1"/>
    </source>
</evidence>
<dbReference type="InterPro" id="IPR002763">
    <property type="entry name" value="DUF72"/>
</dbReference>
<dbReference type="RefSeq" id="WP_232516624.1">
    <property type="nucleotide sequence ID" value="NZ_JBHSOG010000094.1"/>
</dbReference>
<gene>
    <name evidence="1" type="ORF">ACFPTN_18945</name>
</gene>
<dbReference type="Pfam" id="PF01904">
    <property type="entry name" value="DUF72"/>
    <property type="match status" value="1"/>
</dbReference>
<reference evidence="2" key="1">
    <citation type="journal article" date="2019" name="Int. J. Syst. Evol. Microbiol.">
        <title>The Global Catalogue of Microorganisms (GCM) 10K type strain sequencing project: providing services to taxonomists for standard genome sequencing and annotation.</title>
        <authorList>
            <consortium name="The Broad Institute Genomics Platform"/>
            <consortium name="The Broad Institute Genome Sequencing Center for Infectious Disease"/>
            <person name="Wu L."/>
            <person name="Ma J."/>
        </authorList>
    </citation>
    <scope>NUCLEOTIDE SEQUENCE [LARGE SCALE GENOMIC DNA]</scope>
    <source>
        <strain evidence="2">SHR3</strain>
    </source>
</reference>
<name>A0ABW1AWX9_9RHOO</name>
<protein>
    <submittedName>
        <fullName evidence="1">DUF72 domain-containing protein</fullName>
    </submittedName>
</protein>
<dbReference type="EMBL" id="JBHSOG010000094">
    <property type="protein sequence ID" value="MFC5771461.1"/>
    <property type="molecule type" value="Genomic_DNA"/>
</dbReference>
<dbReference type="SUPFAM" id="SSF117396">
    <property type="entry name" value="TM1631-like"/>
    <property type="match status" value="1"/>
</dbReference>
<dbReference type="PANTHER" id="PTHR30348:SF14">
    <property type="entry name" value="BLR8050 PROTEIN"/>
    <property type="match status" value="1"/>
</dbReference>
<comment type="caution">
    <text evidence="1">The sequence shown here is derived from an EMBL/GenBank/DDBJ whole genome shotgun (WGS) entry which is preliminary data.</text>
</comment>
<proteinExistence type="predicted"/>